<dbReference type="InterPro" id="IPR027417">
    <property type="entry name" value="P-loop_NTPase"/>
</dbReference>
<dbReference type="PANTHER" id="PTHR24221:SF397">
    <property type="entry name" value="ABC TRANSPORTER, ATP-BINDING TRANSMEMBRANE PROTEIN"/>
    <property type="match status" value="1"/>
</dbReference>
<dbReference type="Gene3D" id="3.40.50.300">
    <property type="entry name" value="P-loop containing nucleotide triphosphate hydrolases"/>
    <property type="match status" value="1"/>
</dbReference>
<dbReference type="InterPro" id="IPR017871">
    <property type="entry name" value="ABC_transporter-like_CS"/>
</dbReference>
<dbReference type="PROSITE" id="PS50893">
    <property type="entry name" value="ABC_TRANSPORTER_2"/>
    <property type="match status" value="1"/>
</dbReference>
<dbReference type="SUPFAM" id="SSF52540">
    <property type="entry name" value="P-loop containing nucleoside triphosphate hydrolases"/>
    <property type="match status" value="1"/>
</dbReference>
<dbReference type="Pfam" id="PF00005">
    <property type="entry name" value="ABC_tran"/>
    <property type="match status" value="1"/>
</dbReference>
<accession>D3MRR6</accession>
<evidence type="ECO:0000259" key="9">
    <source>
        <dbReference type="PROSITE" id="PS50929"/>
    </source>
</evidence>
<dbReference type="EMBL" id="ADJN01000042">
    <property type="protein sequence ID" value="EFD05180.1"/>
    <property type="molecule type" value="Genomic_DNA"/>
</dbReference>
<dbReference type="InterPro" id="IPR011527">
    <property type="entry name" value="ABC1_TM_dom"/>
</dbReference>
<proteinExistence type="predicted"/>
<keyword evidence="4 10" id="KW-0067">ATP-binding</keyword>
<evidence type="ECO:0000256" key="2">
    <source>
        <dbReference type="ARBA" id="ARBA00022692"/>
    </source>
</evidence>
<keyword evidence="11" id="KW-1185">Reference proteome</keyword>
<comment type="subcellular location">
    <subcellularLocation>
        <location evidence="1">Cell membrane</location>
        <topology evidence="1">Multi-pass membrane protein</topology>
    </subcellularLocation>
</comment>
<dbReference type="Proteomes" id="UP000004206">
    <property type="component" value="Unassembled WGS sequence"/>
</dbReference>
<dbReference type="SUPFAM" id="SSF90123">
    <property type="entry name" value="ABC transporter transmembrane region"/>
    <property type="match status" value="1"/>
</dbReference>
<evidence type="ECO:0000256" key="7">
    <source>
        <dbReference type="SAM" id="Phobius"/>
    </source>
</evidence>
<dbReference type="SMART" id="SM00382">
    <property type="entry name" value="AAA"/>
    <property type="match status" value="1"/>
</dbReference>
<organism evidence="10 11">
    <name type="scientific">Peptostreptococcus anaerobius 653-L</name>
    <dbReference type="NCBI Taxonomy" id="596329"/>
    <lineage>
        <taxon>Bacteria</taxon>
        <taxon>Bacillati</taxon>
        <taxon>Bacillota</taxon>
        <taxon>Clostridia</taxon>
        <taxon>Peptostreptococcales</taxon>
        <taxon>Peptostreptococcaceae</taxon>
        <taxon>Peptostreptococcus</taxon>
    </lineage>
</organism>
<reference evidence="10 11" key="1">
    <citation type="submission" date="2010-01" db="EMBL/GenBank/DDBJ databases">
        <authorList>
            <person name="Dodson R."/>
            <person name="Madupu R."/>
            <person name="Durkin A.S."/>
            <person name="Torralba M."/>
            <person name="Methe B."/>
            <person name="Sutton G.G."/>
            <person name="Strausberg R.L."/>
            <person name="Nelson K.E."/>
        </authorList>
    </citation>
    <scope>NUCLEOTIDE SEQUENCE [LARGE SCALE GENOMIC DNA]</scope>
    <source>
        <strain evidence="10 11">653-L</strain>
    </source>
</reference>
<evidence type="ECO:0000313" key="11">
    <source>
        <dbReference type="Proteomes" id="UP000004206"/>
    </source>
</evidence>
<keyword evidence="6 7" id="KW-0472">Membrane</keyword>
<dbReference type="InterPro" id="IPR036640">
    <property type="entry name" value="ABC1_TM_sf"/>
</dbReference>
<keyword evidence="3" id="KW-0547">Nucleotide-binding</keyword>
<protein>
    <submittedName>
        <fullName evidence="10">ABC transporter, ATP-binding protein</fullName>
    </submittedName>
</protein>
<evidence type="ECO:0000256" key="5">
    <source>
        <dbReference type="ARBA" id="ARBA00022989"/>
    </source>
</evidence>
<feature type="transmembrane region" description="Helical" evidence="7">
    <location>
        <begin position="142"/>
        <end position="160"/>
    </location>
</feature>
<feature type="transmembrane region" description="Helical" evidence="7">
    <location>
        <begin position="248"/>
        <end position="274"/>
    </location>
</feature>
<dbReference type="InterPro" id="IPR003593">
    <property type="entry name" value="AAA+_ATPase"/>
</dbReference>
<sequence length="581" mass="65809">MRMIGGLQMTNYYKKRFCLSDQGSKNLTRATWSCFLSYCVNLLPMILLMMLADQLILGNVRDKYVYIGFSIIILILMYAVLSKEYVDLFNSTYKESANLRIGISESLSELPIEYFSKHDLSDLSQTIMADVERIEHAMSHSIPKVFGMYLFFPLMGIMMVLGNWKLGLAVIIPTLISFILIPLAKKSRVRENEKYYRVLRDNSEKFQETIELQQEISSFNMSKDVKKDLYRQMEDSEKTHIKVETGSLLIMGVSSLFAFTSISVVMAVGISLVIKNEISMLYLVGYIIAAIKIKEIFDISKEGIMEMFYIDPAVERIKEIKNTPLQMGEDTEIDNYDIEFKNVSFSYNKDRQVLKDINFVAKQGEVTALVGPSGSGKTSVLRLISRLYDNDSGSILMDGKDIKKISTDSLFKNISIVFQDVTLFNTSILENIRLGRVDASDDEVRNAAKLANCIDFIDSLPQGFNTIIGENGAELSGGERQRLSIARAFLKDAPVLILDEISASLDVDNEKKIQESLNKLVKNKTVIIISHRLKSIENVDKIVVIDKGCVESVGKHEQLIDNSSVYRNLVEKTRLAEEFVY</sequence>
<dbReference type="FunFam" id="3.40.50.300:FF:001443">
    <property type="entry name" value="ABC transporter, ATP-binding protein"/>
    <property type="match status" value="1"/>
</dbReference>
<evidence type="ECO:0000256" key="3">
    <source>
        <dbReference type="ARBA" id="ARBA00022741"/>
    </source>
</evidence>
<dbReference type="InterPro" id="IPR039421">
    <property type="entry name" value="Type_1_exporter"/>
</dbReference>
<dbReference type="eggNOG" id="COG1132">
    <property type="taxonomic scope" value="Bacteria"/>
</dbReference>
<dbReference type="Gene3D" id="1.20.1560.10">
    <property type="entry name" value="ABC transporter type 1, transmembrane domain"/>
    <property type="match status" value="1"/>
</dbReference>
<dbReference type="GO" id="GO:0005886">
    <property type="term" value="C:plasma membrane"/>
    <property type="evidence" value="ECO:0007669"/>
    <property type="project" value="UniProtKB-SubCell"/>
</dbReference>
<feature type="transmembrane region" description="Helical" evidence="7">
    <location>
        <begin position="166"/>
        <end position="184"/>
    </location>
</feature>
<dbReference type="PANTHER" id="PTHR24221">
    <property type="entry name" value="ATP-BINDING CASSETTE SUB-FAMILY B"/>
    <property type="match status" value="1"/>
</dbReference>
<keyword evidence="2 7" id="KW-0812">Transmembrane</keyword>
<keyword evidence="5 7" id="KW-1133">Transmembrane helix</keyword>
<evidence type="ECO:0000313" key="10">
    <source>
        <dbReference type="EMBL" id="EFD05180.1"/>
    </source>
</evidence>
<dbReference type="AlphaFoldDB" id="D3MRR6"/>
<dbReference type="PROSITE" id="PS00211">
    <property type="entry name" value="ABC_TRANSPORTER_1"/>
    <property type="match status" value="1"/>
</dbReference>
<feature type="domain" description="ABC transmembrane type-1" evidence="9">
    <location>
        <begin position="35"/>
        <end position="291"/>
    </location>
</feature>
<dbReference type="GO" id="GO:0005524">
    <property type="term" value="F:ATP binding"/>
    <property type="evidence" value="ECO:0007669"/>
    <property type="project" value="UniProtKB-KW"/>
</dbReference>
<dbReference type="PROSITE" id="PS50929">
    <property type="entry name" value="ABC_TM1F"/>
    <property type="match status" value="1"/>
</dbReference>
<dbReference type="Pfam" id="PF00664">
    <property type="entry name" value="ABC_membrane"/>
    <property type="match status" value="1"/>
</dbReference>
<evidence type="ECO:0000256" key="1">
    <source>
        <dbReference type="ARBA" id="ARBA00004651"/>
    </source>
</evidence>
<gene>
    <name evidence="10" type="ORF">HMPREF0631_1922</name>
</gene>
<evidence type="ECO:0000259" key="8">
    <source>
        <dbReference type="PROSITE" id="PS50893"/>
    </source>
</evidence>
<feature type="transmembrane region" description="Helical" evidence="7">
    <location>
        <begin position="30"/>
        <end position="52"/>
    </location>
</feature>
<evidence type="ECO:0000256" key="4">
    <source>
        <dbReference type="ARBA" id="ARBA00022840"/>
    </source>
</evidence>
<comment type="caution">
    <text evidence="10">The sequence shown here is derived from an EMBL/GenBank/DDBJ whole genome shotgun (WGS) entry which is preliminary data.</text>
</comment>
<dbReference type="InterPro" id="IPR003439">
    <property type="entry name" value="ABC_transporter-like_ATP-bd"/>
</dbReference>
<feature type="transmembrane region" description="Helical" evidence="7">
    <location>
        <begin position="64"/>
        <end position="81"/>
    </location>
</feature>
<feature type="domain" description="ABC transporter" evidence="8">
    <location>
        <begin position="338"/>
        <end position="572"/>
    </location>
</feature>
<dbReference type="GO" id="GO:0016887">
    <property type="term" value="F:ATP hydrolysis activity"/>
    <property type="evidence" value="ECO:0007669"/>
    <property type="project" value="InterPro"/>
</dbReference>
<dbReference type="GO" id="GO:0140359">
    <property type="term" value="F:ABC-type transporter activity"/>
    <property type="evidence" value="ECO:0007669"/>
    <property type="project" value="InterPro"/>
</dbReference>
<name>D3MRR6_9FIRM</name>
<evidence type="ECO:0000256" key="6">
    <source>
        <dbReference type="ARBA" id="ARBA00023136"/>
    </source>
</evidence>
<dbReference type="GO" id="GO:0034040">
    <property type="term" value="F:ATPase-coupled lipid transmembrane transporter activity"/>
    <property type="evidence" value="ECO:0007669"/>
    <property type="project" value="TreeGrafter"/>
</dbReference>